<dbReference type="RefSeq" id="WP_180894695.1">
    <property type="nucleotide sequence ID" value="NZ_JACCKD010000008.1"/>
</dbReference>
<reference evidence="1 2" key="1">
    <citation type="submission" date="2020-07" db="EMBL/GenBank/DDBJ databases">
        <title>Genome of Haloechinothrix sp.</title>
        <authorList>
            <person name="Tang S.-K."/>
            <person name="Yang L."/>
            <person name="Zhu W.-Y."/>
        </authorList>
    </citation>
    <scope>NUCLEOTIDE SEQUENCE [LARGE SCALE GENOMIC DNA]</scope>
    <source>
        <strain evidence="1 2">YIM 98757</strain>
    </source>
</reference>
<dbReference type="Proteomes" id="UP000582974">
    <property type="component" value="Unassembled WGS sequence"/>
</dbReference>
<gene>
    <name evidence="1" type="ORF">H0B56_20355</name>
</gene>
<proteinExistence type="predicted"/>
<organism evidence="1 2">
    <name type="scientific">Haloechinothrix aidingensis</name>
    <dbReference type="NCBI Taxonomy" id="2752311"/>
    <lineage>
        <taxon>Bacteria</taxon>
        <taxon>Bacillati</taxon>
        <taxon>Actinomycetota</taxon>
        <taxon>Actinomycetes</taxon>
        <taxon>Pseudonocardiales</taxon>
        <taxon>Pseudonocardiaceae</taxon>
        <taxon>Haloechinothrix</taxon>
    </lineage>
</organism>
<accession>A0A838AFH5</accession>
<keyword evidence="2" id="KW-1185">Reference proteome</keyword>
<dbReference type="EMBL" id="JACCKD010000008">
    <property type="protein sequence ID" value="MBA0127905.1"/>
    <property type="molecule type" value="Genomic_DNA"/>
</dbReference>
<dbReference type="AlphaFoldDB" id="A0A838AFH5"/>
<protein>
    <submittedName>
        <fullName evidence="1">Uncharacterized protein</fullName>
    </submittedName>
</protein>
<evidence type="ECO:0000313" key="1">
    <source>
        <dbReference type="EMBL" id="MBA0127905.1"/>
    </source>
</evidence>
<evidence type="ECO:0000313" key="2">
    <source>
        <dbReference type="Proteomes" id="UP000582974"/>
    </source>
</evidence>
<comment type="caution">
    <text evidence="1">The sequence shown here is derived from an EMBL/GenBank/DDBJ whole genome shotgun (WGS) entry which is preliminary data.</text>
</comment>
<name>A0A838AFH5_9PSEU</name>
<sequence>MTGDSLPSIIQLEAIFRRELTTNARAAAETAYALAFRYRNEDIGGCRRFDLAGEWARCSLKILEDLPSDTLEQIASTQSSIGGVAIPHLLHPGVVQARLADVLHDNSTSPAVTGHAAHAP</sequence>